<accession>A0A562JTW5</accession>
<evidence type="ECO:0008006" key="3">
    <source>
        <dbReference type="Google" id="ProtNLM"/>
    </source>
</evidence>
<name>A0A562JTW5_9BACI</name>
<proteinExistence type="predicted"/>
<comment type="caution">
    <text evidence="1">The sequence shown here is derived from an EMBL/GenBank/DDBJ whole genome shotgun (WGS) entry which is preliminary data.</text>
</comment>
<evidence type="ECO:0000313" key="1">
    <source>
        <dbReference type="EMBL" id="TWH86606.1"/>
    </source>
</evidence>
<organism evidence="1 2">
    <name type="scientific">Cytobacillus oceanisediminis</name>
    <dbReference type="NCBI Taxonomy" id="665099"/>
    <lineage>
        <taxon>Bacteria</taxon>
        <taxon>Bacillati</taxon>
        <taxon>Bacillota</taxon>
        <taxon>Bacilli</taxon>
        <taxon>Bacillales</taxon>
        <taxon>Bacillaceae</taxon>
        <taxon>Cytobacillus</taxon>
    </lineage>
</organism>
<dbReference type="EMBL" id="VLKI01000006">
    <property type="protein sequence ID" value="TWH86606.1"/>
    <property type="molecule type" value="Genomic_DNA"/>
</dbReference>
<evidence type="ECO:0000313" key="2">
    <source>
        <dbReference type="Proteomes" id="UP000318667"/>
    </source>
</evidence>
<dbReference type="Proteomes" id="UP000318667">
    <property type="component" value="Unassembled WGS sequence"/>
</dbReference>
<protein>
    <recommendedName>
        <fullName evidence="3">Flavoprotein</fullName>
    </recommendedName>
</protein>
<sequence length="238" mass="27039">MQSEMVNHTLQEIYHRGGGFPRRPYVLALLTSHMIGMEPGFSYLKEMKKDSITLRLTGENSLLAKMELGELIKAAGSDDWIPELCLSEEILREIDGIFLPILSFSLVNDLLSFNEQRPFVRLILEALFKGKKIVALKTGADPHDPYWKMKGIDKGPALLKRTMLQQLVQLKSMGIILISKNEKADFTPEENKKTVISKETIRYAHLQNQTEIRIQSGSIITPLARDMAKELNILLKTF</sequence>
<keyword evidence="2" id="KW-1185">Reference proteome</keyword>
<gene>
    <name evidence="1" type="ORF">IQ19_02628</name>
</gene>
<dbReference type="AlphaFoldDB" id="A0A562JTW5"/>
<reference evidence="1 2" key="1">
    <citation type="journal article" date="2015" name="Stand. Genomic Sci.">
        <title>Genomic Encyclopedia of Bacterial and Archaeal Type Strains, Phase III: the genomes of soil and plant-associated and newly described type strains.</title>
        <authorList>
            <person name="Whitman W.B."/>
            <person name="Woyke T."/>
            <person name="Klenk H.P."/>
            <person name="Zhou Y."/>
            <person name="Lilburn T.G."/>
            <person name="Beck B.J."/>
            <person name="De Vos P."/>
            <person name="Vandamme P."/>
            <person name="Eisen J.A."/>
            <person name="Garrity G."/>
            <person name="Hugenholtz P."/>
            <person name="Kyrpides N.C."/>
        </authorList>
    </citation>
    <scope>NUCLEOTIDE SEQUENCE [LARGE SCALE GENOMIC DNA]</scope>
    <source>
        <strain evidence="1 2">CGMCC 1.10115</strain>
    </source>
</reference>